<name>A0AAU7QUE7_9FLAO</name>
<dbReference type="AlphaFoldDB" id="A0AAU7QUE7"/>
<evidence type="ECO:0000313" key="2">
    <source>
        <dbReference type="EMBL" id="XBT18690.1"/>
    </source>
</evidence>
<dbReference type="EMBL" id="CP157896">
    <property type="protein sequence ID" value="XBT18690.1"/>
    <property type="molecule type" value="Genomic_DNA"/>
</dbReference>
<accession>A0AAU7QUE7</accession>
<feature type="coiled-coil region" evidence="1">
    <location>
        <begin position="15"/>
        <end position="65"/>
    </location>
</feature>
<evidence type="ECO:0000256" key="1">
    <source>
        <dbReference type="SAM" id="Coils"/>
    </source>
</evidence>
<gene>
    <name evidence="2" type="ORF">ABNO60_00910</name>
</gene>
<organism evidence="2">
    <name type="scientific">Candidatus Shikimatogenerans sp. Tcar</name>
    <dbReference type="NCBI Taxonomy" id="3158565"/>
    <lineage>
        <taxon>Bacteria</taxon>
        <taxon>Pseudomonadati</taxon>
        <taxon>Bacteroidota</taxon>
        <taxon>Flavobacteriia</taxon>
        <taxon>Flavobacteriales</taxon>
        <taxon>Candidatus Shikimatogenerans</taxon>
    </lineage>
</organism>
<proteinExistence type="predicted"/>
<keyword evidence="1" id="KW-0175">Coiled coil</keyword>
<reference evidence="2" key="1">
    <citation type="submission" date="2024-06" db="EMBL/GenBank/DDBJ databases">
        <title>Diversity, functionality, and evolutionary history of bacterial symbionts in false click beetles (Coleoptera, Throscidae).</title>
        <authorList>
            <person name="Wierz J.C."/>
            <person name="Malm H."/>
            <person name="Kaltenpoth M."/>
            <person name="Engl T."/>
        </authorList>
    </citation>
    <scope>NUCLEOTIDE SEQUENCE</scope>
    <source>
        <strain evidence="2">Tcar</strain>
    </source>
</reference>
<protein>
    <submittedName>
        <fullName evidence="2">Uncharacterized protein</fullName>
    </submittedName>
</protein>
<sequence>MNIKKKITNIKKNINNIKKKKITNIKKNINNIKKNKITNIKKNINNIKKNKITNIKKNINNIKKKNINNKNIYINETNRNKEDLIYYKSLSNKFYKKKPFTLNKKYFLSKYLNKKYSFKLKNINNKLIITIIEKKKIYINKYKYFNKKNKFFLYKEDIINFQYYLEEIIKCFYNKKAKIAKNIYKKKKK</sequence>